<accession>A0A0D7B3D8</accession>
<gene>
    <name evidence="1" type="ORF">CYLTODRAFT_424638</name>
</gene>
<name>A0A0D7B3D8_9AGAR</name>
<evidence type="ECO:0000313" key="2">
    <source>
        <dbReference type="Proteomes" id="UP000054007"/>
    </source>
</evidence>
<reference evidence="1 2" key="1">
    <citation type="journal article" date="2015" name="Fungal Genet. Biol.">
        <title>Evolution of novel wood decay mechanisms in Agaricales revealed by the genome sequences of Fistulina hepatica and Cylindrobasidium torrendii.</title>
        <authorList>
            <person name="Floudas D."/>
            <person name="Held B.W."/>
            <person name="Riley R."/>
            <person name="Nagy L.G."/>
            <person name="Koehler G."/>
            <person name="Ransdell A.S."/>
            <person name="Younus H."/>
            <person name="Chow J."/>
            <person name="Chiniquy J."/>
            <person name="Lipzen A."/>
            <person name="Tritt A."/>
            <person name="Sun H."/>
            <person name="Haridas S."/>
            <person name="LaButti K."/>
            <person name="Ohm R.A."/>
            <person name="Kues U."/>
            <person name="Blanchette R.A."/>
            <person name="Grigoriev I.V."/>
            <person name="Minto R.E."/>
            <person name="Hibbett D.S."/>
        </authorList>
    </citation>
    <scope>NUCLEOTIDE SEQUENCE [LARGE SCALE GENOMIC DNA]</scope>
    <source>
        <strain evidence="1 2">FP15055 ss-10</strain>
    </source>
</reference>
<keyword evidence="2" id="KW-1185">Reference proteome</keyword>
<dbReference type="AlphaFoldDB" id="A0A0D7B3D8"/>
<dbReference type="Proteomes" id="UP000054007">
    <property type="component" value="Unassembled WGS sequence"/>
</dbReference>
<dbReference type="EMBL" id="KN880604">
    <property type="protein sequence ID" value="KIY65113.1"/>
    <property type="molecule type" value="Genomic_DNA"/>
</dbReference>
<protein>
    <submittedName>
        <fullName evidence="1">Uncharacterized protein</fullName>
    </submittedName>
</protein>
<evidence type="ECO:0000313" key="1">
    <source>
        <dbReference type="EMBL" id="KIY65113.1"/>
    </source>
</evidence>
<proteinExistence type="predicted"/>
<organism evidence="1 2">
    <name type="scientific">Cylindrobasidium torrendii FP15055 ss-10</name>
    <dbReference type="NCBI Taxonomy" id="1314674"/>
    <lineage>
        <taxon>Eukaryota</taxon>
        <taxon>Fungi</taxon>
        <taxon>Dikarya</taxon>
        <taxon>Basidiomycota</taxon>
        <taxon>Agaricomycotina</taxon>
        <taxon>Agaricomycetes</taxon>
        <taxon>Agaricomycetidae</taxon>
        <taxon>Agaricales</taxon>
        <taxon>Marasmiineae</taxon>
        <taxon>Physalacriaceae</taxon>
        <taxon>Cylindrobasidium</taxon>
    </lineage>
</organism>
<sequence>MSPLSNLGRVQLITADMESIYINEFVLERCASGVKFLAHLDATAPLRIDQDRRRRRRSTNIADTSSVIAPIVRLMRIDINATTLKMNMPPFNFATQDKPLRLLTCITSDVLRALDAYGMSELLDKLRSVLEQSDAVSSDPLAVLGIGLHTHSSKLVQLGIQHIFAQDLQLLFDQGRKYLSDVTINSIGVDWLTCRKDLADGLVLTAVQKPRTWDFQCRLDCKEVMVPVHSKWKMDTVWIHTWMLDVLDEARRLLAGQAPRQFAFTLQDFALASLRSCGMSDKCIMYDLKEFVDYCEEVVLECEQRTAQKLVAW</sequence>